<dbReference type="Proteomes" id="UP001151699">
    <property type="component" value="Chromosome C"/>
</dbReference>
<evidence type="ECO:0000256" key="2">
    <source>
        <dbReference type="ARBA" id="ARBA00022475"/>
    </source>
</evidence>
<dbReference type="Pfam" id="PF02949">
    <property type="entry name" value="7tm_6"/>
    <property type="match status" value="1"/>
</dbReference>
<proteinExistence type="predicted"/>
<evidence type="ECO:0000256" key="10">
    <source>
        <dbReference type="SAM" id="Phobius"/>
    </source>
</evidence>
<keyword evidence="8 11" id="KW-0675">Receptor</keyword>
<evidence type="ECO:0000256" key="3">
    <source>
        <dbReference type="ARBA" id="ARBA00022606"/>
    </source>
</evidence>
<gene>
    <name evidence="11" type="primary">OR2</name>
    <name evidence="11" type="ORF">Bhyg_15088</name>
</gene>
<evidence type="ECO:0000313" key="12">
    <source>
        <dbReference type="Proteomes" id="UP001151699"/>
    </source>
</evidence>
<evidence type="ECO:0000256" key="9">
    <source>
        <dbReference type="ARBA" id="ARBA00023224"/>
    </source>
</evidence>
<keyword evidence="12" id="KW-1185">Reference proteome</keyword>
<evidence type="ECO:0000313" key="11">
    <source>
        <dbReference type="EMBL" id="KAJ6636498.1"/>
    </source>
</evidence>
<name>A0A9Q0MR66_9DIPT</name>
<evidence type="ECO:0000256" key="7">
    <source>
        <dbReference type="ARBA" id="ARBA00023136"/>
    </source>
</evidence>
<evidence type="ECO:0000256" key="6">
    <source>
        <dbReference type="ARBA" id="ARBA00022989"/>
    </source>
</evidence>
<sequence>MNVDNLADSAVFAGYLFYAVFDVFSVMYFANEIKLKSEELFYNLYQSSWIEQTLKCKKILIIFGERLKQPHVLVVLKMYPLTLETFNKILNSAYNMFKILQNLKW</sequence>
<keyword evidence="3" id="KW-0716">Sensory transduction</keyword>
<comment type="subcellular location">
    <subcellularLocation>
        <location evidence="1">Cell membrane</location>
        <topology evidence="1">Multi-pass membrane protein</topology>
    </subcellularLocation>
</comment>
<dbReference type="GO" id="GO:0004984">
    <property type="term" value="F:olfactory receptor activity"/>
    <property type="evidence" value="ECO:0007669"/>
    <property type="project" value="InterPro"/>
</dbReference>
<comment type="caution">
    <text evidence="11">The sequence shown here is derived from an EMBL/GenBank/DDBJ whole genome shotgun (WGS) entry which is preliminary data.</text>
</comment>
<keyword evidence="6 10" id="KW-1133">Transmembrane helix</keyword>
<dbReference type="AlphaFoldDB" id="A0A9Q0MR66"/>
<evidence type="ECO:0000256" key="5">
    <source>
        <dbReference type="ARBA" id="ARBA00022725"/>
    </source>
</evidence>
<evidence type="ECO:0000256" key="1">
    <source>
        <dbReference type="ARBA" id="ARBA00004651"/>
    </source>
</evidence>
<dbReference type="PANTHER" id="PTHR21137">
    <property type="entry name" value="ODORANT RECEPTOR"/>
    <property type="match status" value="1"/>
</dbReference>
<dbReference type="GO" id="GO:0007165">
    <property type="term" value="P:signal transduction"/>
    <property type="evidence" value="ECO:0007669"/>
    <property type="project" value="UniProtKB-KW"/>
</dbReference>
<organism evidence="11 12">
    <name type="scientific">Pseudolycoriella hygida</name>
    <dbReference type="NCBI Taxonomy" id="35572"/>
    <lineage>
        <taxon>Eukaryota</taxon>
        <taxon>Metazoa</taxon>
        <taxon>Ecdysozoa</taxon>
        <taxon>Arthropoda</taxon>
        <taxon>Hexapoda</taxon>
        <taxon>Insecta</taxon>
        <taxon>Pterygota</taxon>
        <taxon>Neoptera</taxon>
        <taxon>Endopterygota</taxon>
        <taxon>Diptera</taxon>
        <taxon>Nematocera</taxon>
        <taxon>Sciaroidea</taxon>
        <taxon>Sciaridae</taxon>
        <taxon>Pseudolycoriella</taxon>
    </lineage>
</organism>
<dbReference type="InterPro" id="IPR004117">
    <property type="entry name" value="7tm6_olfct_rcpt"/>
</dbReference>
<keyword evidence="5" id="KW-0552">Olfaction</keyword>
<keyword evidence="9" id="KW-0807">Transducer</keyword>
<keyword evidence="2" id="KW-1003">Cell membrane</keyword>
<feature type="transmembrane region" description="Helical" evidence="10">
    <location>
        <begin position="12"/>
        <end position="30"/>
    </location>
</feature>
<reference evidence="11" key="1">
    <citation type="submission" date="2022-07" db="EMBL/GenBank/DDBJ databases">
        <authorList>
            <person name="Trinca V."/>
            <person name="Uliana J.V.C."/>
            <person name="Torres T.T."/>
            <person name="Ward R.J."/>
            <person name="Monesi N."/>
        </authorList>
    </citation>
    <scope>NUCLEOTIDE SEQUENCE</scope>
    <source>
        <strain evidence="11">HSMRA1968</strain>
        <tissue evidence="11">Whole embryos</tissue>
    </source>
</reference>
<evidence type="ECO:0000256" key="4">
    <source>
        <dbReference type="ARBA" id="ARBA00022692"/>
    </source>
</evidence>
<protein>
    <submittedName>
        <fullName evidence="11">Odorant receptor Or2</fullName>
    </submittedName>
</protein>
<dbReference type="GO" id="GO:0005886">
    <property type="term" value="C:plasma membrane"/>
    <property type="evidence" value="ECO:0007669"/>
    <property type="project" value="UniProtKB-SubCell"/>
</dbReference>
<dbReference type="EMBL" id="WJQU01000004">
    <property type="protein sequence ID" value="KAJ6636498.1"/>
    <property type="molecule type" value="Genomic_DNA"/>
</dbReference>
<keyword evidence="4 10" id="KW-0812">Transmembrane</keyword>
<dbReference type="GO" id="GO:0005549">
    <property type="term" value="F:odorant binding"/>
    <property type="evidence" value="ECO:0007669"/>
    <property type="project" value="InterPro"/>
</dbReference>
<accession>A0A9Q0MR66</accession>
<dbReference type="OrthoDB" id="7789606at2759"/>
<dbReference type="PANTHER" id="PTHR21137:SF35">
    <property type="entry name" value="ODORANT RECEPTOR 19A-RELATED"/>
    <property type="match status" value="1"/>
</dbReference>
<evidence type="ECO:0000256" key="8">
    <source>
        <dbReference type="ARBA" id="ARBA00023170"/>
    </source>
</evidence>
<keyword evidence="7 10" id="KW-0472">Membrane</keyword>